<dbReference type="KEGG" id="cai:Caci_8634"/>
<sequence length="706" mass="74319">MSAPTIPAAPPIEAKRGLWGRQLDRYPGNGARALYLGIVVITTVTLYYELFVQNAVSTQIAAQLHMSLAYLIGIIVTGYGLGAVGSIVAGLADRWGRANLVVYGLALTGLLVLFALPNAHSKLTYLLLFGLVSVVEGVVLVASPALVRDFSPQVGRASAMGFWTLGPVVGSLLVTEVSSNTLNAHPDWQYQFRFCGIVGLAVFVIAFFGLRELAPRLRDQLMVSLRDQAVVEARARGIDPERETEGRWRQVLRADVIGSAFGIGVFLLFFYMAVGLFIVFYSTTFGYSLARANALGNWYWGFQAGALIVAGVLSDRLRVRKPFMLVGALISTVGVALFANASSHADTSYYHFAWIIVLISVGGAIAFAAWMAAFTETVEQHSPAAMATGLAIWGATLRIIVVAALGSLPVAIPSAETLVDRGPGVSAAVSGQDPTLNASQNAIVKAVAADPSIAVRAQTLAAQDASELATAAQLSPATSAALIANPNDQLTRATALSEVSGKSVLEIAQVQTLSTRYQAQLATAATLDPATQAALATGGAPDPGTLGKAVGEIAAGLHVPVATATADLQALAQVPPTDLALLRTDGPILQQALTKLTALGTVPAADLTFLNTYGRGLKDPAVTSALTHLQKEAPLVQKAAKDSPSQWQRWWWICFVGQLLFLPSIWLLTGRWAPSKARADAAAHNSAVARELAALATERTGGQQAR</sequence>
<proteinExistence type="predicted"/>
<evidence type="ECO:0000256" key="5">
    <source>
        <dbReference type="ARBA" id="ARBA00023136"/>
    </source>
</evidence>
<keyword evidence="2" id="KW-0813">Transport</keyword>
<keyword evidence="9" id="KW-1185">Reference proteome</keyword>
<feature type="transmembrane region" description="Helical" evidence="6">
    <location>
        <begin position="384"/>
        <end position="408"/>
    </location>
</feature>
<feature type="transmembrane region" description="Helical" evidence="6">
    <location>
        <begin position="31"/>
        <end position="48"/>
    </location>
</feature>
<dbReference type="OrthoDB" id="3761592at2"/>
<dbReference type="InterPro" id="IPR020846">
    <property type="entry name" value="MFS_dom"/>
</dbReference>
<dbReference type="eggNOG" id="COG2271">
    <property type="taxonomic scope" value="Bacteria"/>
</dbReference>
<evidence type="ECO:0000259" key="7">
    <source>
        <dbReference type="PROSITE" id="PS50850"/>
    </source>
</evidence>
<evidence type="ECO:0000256" key="4">
    <source>
        <dbReference type="ARBA" id="ARBA00022989"/>
    </source>
</evidence>
<dbReference type="InterPro" id="IPR011701">
    <property type="entry name" value="MFS"/>
</dbReference>
<feature type="transmembrane region" description="Helical" evidence="6">
    <location>
        <begin position="190"/>
        <end position="210"/>
    </location>
</feature>
<feature type="transmembrane region" description="Helical" evidence="6">
    <location>
        <begin position="323"/>
        <end position="343"/>
    </location>
</feature>
<keyword evidence="4 6" id="KW-1133">Transmembrane helix</keyword>
<evidence type="ECO:0000256" key="1">
    <source>
        <dbReference type="ARBA" id="ARBA00004651"/>
    </source>
</evidence>
<feature type="transmembrane region" description="Helical" evidence="6">
    <location>
        <begin position="125"/>
        <end position="147"/>
    </location>
</feature>
<organism evidence="8 9">
    <name type="scientific">Catenulispora acidiphila (strain DSM 44928 / JCM 14897 / NBRC 102108 / NRRL B-24433 / ID139908)</name>
    <dbReference type="NCBI Taxonomy" id="479433"/>
    <lineage>
        <taxon>Bacteria</taxon>
        <taxon>Bacillati</taxon>
        <taxon>Actinomycetota</taxon>
        <taxon>Actinomycetes</taxon>
        <taxon>Catenulisporales</taxon>
        <taxon>Catenulisporaceae</taxon>
        <taxon>Catenulispora</taxon>
    </lineage>
</organism>
<protein>
    <submittedName>
        <fullName evidence="8">Major facilitator superfamily MFS_1</fullName>
    </submittedName>
</protein>
<dbReference type="PANTHER" id="PTHR43791">
    <property type="entry name" value="PERMEASE-RELATED"/>
    <property type="match status" value="1"/>
</dbReference>
<feature type="domain" description="Major facilitator superfamily (MFS) profile" evidence="7">
    <location>
        <begin position="35"/>
        <end position="466"/>
    </location>
</feature>
<dbReference type="Proteomes" id="UP000000851">
    <property type="component" value="Chromosome"/>
</dbReference>
<dbReference type="HOGENOM" id="CLU_028177_0_0_11"/>
<dbReference type="PANTHER" id="PTHR43791:SF36">
    <property type="entry name" value="TRANSPORTER, PUTATIVE (AFU_ORTHOLOGUE AFUA_6G08340)-RELATED"/>
    <property type="match status" value="1"/>
</dbReference>
<dbReference type="EMBL" id="CP001700">
    <property type="protein sequence ID" value="ACU77450.1"/>
    <property type="molecule type" value="Genomic_DNA"/>
</dbReference>
<feature type="transmembrane region" description="Helical" evidence="6">
    <location>
        <begin position="349"/>
        <end position="372"/>
    </location>
</feature>
<keyword evidence="3 6" id="KW-0812">Transmembrane</keyword>
<keyword evidence="5 6" id="KW-0472">Membrane</keyword>
<dbReference type="InterPro" id="IPR036259">
    <property type="entry name" value="MFS_trans_sf"/>
</dbReference>
<feature type="transmembrane region" description="Helical" evidence="6">
    <location>
        <begin position="298"/>
        <end position="314"/>
    </location>
</feature>
<evidence type="ECO:0000256" key="6">
    <source>
        <dbReference type="SAM" id="Phobius"/>
    </source>
</evidence>
<evidence type="ECO:0000256" key="2">
    <source>
        <dbReference type="ARBA" id="ARBA00022448"/>
    </source>
</evidence>
<evidence type="ECO:0000256" key="3">
    <source>
        <dbReference type="ARBA" id="ARBA00022692"/>
    </source>
</evidence>
<feature type="transmembrane region" description="Helical" evidence="6">
    <location>
        <begin position="159"/>
        <end position="178"/>
    </location>
</feature>
<gene>
    <name evidence="8" type="ordered locus">Caci_8634</name>
</gene>
<dbReference type="SUPFAM" id="SSF103473">
    <property type="entry name" value="MFS general substrate transporter"/>
    <property type="match status" value="1"/>
</dbReference>
<dbReference type="AlphaFoldDB" id="C7Q0B7"/>
<dbReference type="Pfam" id="PF07690">
    <property type="entry name" value="MFS_1"/>
    <property type="match status" value="1"/>
</dbReference>
<dbReference type="eggNOG" id="COG0845">
    <property type="taxonomic scope" value="Bacteria"/>
</dbReference>
<feature type="transmembrane region" description="Helical" evidence="6">
    <location>
        <begin position="68"/>
        <end position="88"/>
    </location>
</feature>
<feature type="transmembrane region" description="Helical" evidence="6">
    <location>
        <begin position="100"/>
        <end position="119"/>
    </location>
</feature>
<feature type="transmembrane region" description="Helical" evidence="6">
    <location>
        <begin position="650"/>
        <end position="668"/>
    </location>
</feature>
<dbReference type="GO" id="GO:0005886">
    <property type="term" value="C:plasma membrane"/>
    <property type="evidence" value="ECO:0007669"/>
    <property type="project" value="UniProtKB-SubCell"/>
</dbReference>
<name>C7Q0B7_CATAD</name>
<dbReference type="Gene3D" id="1.20.1250.20">
    <property type="entry name" value="MFS general substrate transporter like domains"/>
    <property type="match status" value="2"/>
</dbReference>
<evidence type="ECO:0000313" key="8">
    <source>
        <dbReference type="EMBL" id="ACU77450.1"/>
    </source>
</evidence>
<dbReference type="PROSITE" id="PS50850">
    <property type="entry name" value="MFS"/>
    <property type="match status" value="1"/>
</dbReference>
<feature type="transmembrane region" description="Helical" evidence="6">
    <location>
        <begin position="256"/>
        <end position="278"/>
    </location>
</feature>
<evidence type="ECO:0000313" key="9">
    <source>
        <dbReference type="Proteomes" id="UP000000851"/>
    </source>
</evidence>
<reference evidence="8 9" key="1">
    <citation type="journal article" date="2009" name="Stand. Genomic Sci.">
        <title>Complete genome sequence of Catenulispora acidiphila type strain (ID 139908).</title>
        <authorList>
            <person name="Copeland A."/>
            <person name="Lapidus A."/>
            <person name="Glavina Del Rio T."/>
            <person name="Nolan M."/>
            <person name="Lucas S."/>
            <person name="Chen F."/>
            <person name="Tice H."/>
            <person name="Cheng J.F."/>
            <person name="Bruce D."/>
            <person name="Goodwin L."/>
            <person name="Pitluck S."/>
            <person name="Mikhailova N."/>
            <person name="Pati A."/>
            <person name="Ivanova N."/>
            <person name="Mavromatis K."/>
            <person name="Chen A."/>
            <person name="Palaniappan K."/>
            <person name="Chain P."/>
            <person name="Land M."/>
            <person name="Hauser L."/>
            <person name="Chang Y.J."/>
            <person name="Jeffries C.D."/>
            <person name="Chertkov O."/>
            <person name="Brettin T."/>
            <person name="Detter J.C."/>
            <person name="Han C."/>
            <person name="Ali Z."/>
            <person name="Tindall B.J."/>
            <person name="Goker M."/>
            <person name="Bristow J."/>
            <person name="Eisen J.A."/>
            <person name="Markowitz V."/>
            <person name="Hugenholtz P."/>
            <person name="Kyrpides N.C."/>
            <person name="Klenk H.P."/>
        </authorList>
    </citation>
    <scope>NUCLEOTIDE SEQUENCE [LARGE SCALE GENOMIC DNA]</scope>
    <source>
        <strain evidence="9">DSM 44928 / JCM 14897 / NBRC 102108 / NRRL B-24433 / ID139908</strain>
    </source>
</reference>
<dbReference type="STRING" id="479433.Caci_8634"/>
<dbReference type="GO" id="GO:0022857">
    <property type="term" value="F:transmembrane transporter activity"/>
    <property type="evidence" value="ECO:0007669"/>
    <property type="project" value="InterPro"/>
</dbReference>
<comment type="subcellular location">
    <subcellularLocation>
        <location evidence="1">Cell membrane</location>
        <topology evidence="1">Multi-pass membrane protein</topology>
    </subcellularLocation>
</comment>
<accession>C7Q0B7</accession>
<dbReference type="InParanoid" id="C7Q0B7"/>
<dbReference type="RefSeq" id="WP_015797174.1">
    <property type="nucleotide sequence ID" value="NC_013131.1"/>
</dbReference>